<keyword evidence="3" id="KW-1003">Cell membrane</keyword>
<comment type="caution">
    <text evidence="9">The sequence shown here is derived from an EMBL/GenBank/DDBJ whole genome shotgun (WGS) entry which is preliminary data.</text>
</comment>
<evidence type="ECO:0000259" key="8">
    <source>
        <dbReference type="Pfam" id="PF00482"/>
    </source>
</evidence>
<feature type="transmembrane region" description="Helical" evidence="7">
    <location>
        <begin position="118"/>
        <end position="136"/>
    </location>
</feature>
<proteinExistence type="inferred from homology"/>
<feature type="transmembrane region" description="Helical" evidence="7">
    <location>
        <begin position="315"/>
        <end position="338"/>
    </location>
</feature>
<feature type="domain" description="Type II secretion system protein GspF" evidence="8">
    <location>
        <begin position="24"/>
        <end position="136"/>
    </location>
</feature>
<dbReference type="NCBIfam" id="NF041012">
    <property type="entry name" value="T4P_ComGB"/>
    <property type="match status" value="1"/>
</dbReference>
<dbReference type="GO" id="GO:0005886">
    <property type="term" value="C:plasma membrane"/>
    <property type="evidence" value="ECO:0007669"/>
    <property type="project" value="UniProtKB-SubCell"/>
</dbReference>
<dbReference type="InterPro" id="IPR042094">
    <property type="entry name" value="T2SS_GspF_sf"/>
</dbReference>
<accession>A0A2A2ICI6</accession>
<evidence type="ECO:0000256" key="6">
    <source>
        <dbReference type="ARBA" id="ARBA00023136"/>
    </source>
</evidence>
<gene>
    <name evidence="9" type="ORF">CIL05_13975</name>
</gene>
<protein>
    <submittedName>
        <fullName evidence="9">Chromosome partitioning protein ParA</fullName>
    </submittedName>
</protein>
<dbReference type="InterPro" id="IPR018076">
    <property type="entry name" value="T2SS_GspF_dom"/>
</dbReference>
<dbReference type="OrthoDB" id="2974223at2"/>
<evidence type="ECO:0000256" key="3">
    <source>
        <dbReference type="ARBA" id="ARBA00022475"/>
    </source>
</evidence>
<dbReference type="PRINTS" id="PR00812">
    <property type="entry name" value="BCTERIALGSPF"/>
</dbReference>
<dbReference type="PANTHER" id="PTHR30012">
    <property type="entry name" value="GENERAL SECRETION PATHWAY PROTEIN"/>
    <property type="match status" value="1"/>
</dbReference>
<feature type="transmembrane region" description="Helical" evidence="7">
    <location>
        <begin position="166"/>
        <end position="187"/>
    </location>
</feature>
<name>A0A2A2ICI6_9BACI</name>
<evidence type="ECO:0000256" key="4">
    <source>
        <dbReference type="ARBA" id="ARBA00022692"/>
    </source>
</evidence>
<evidence type="ECO:0000313" key="9">
    <source>
        <dbReference type="EMBL" id="PAV29078.1"/>
    </source>
</evidence>
<dbReference type="Proteomes" id="UP000218887">
    <property type="component" value="Unassembled WGS sequence"/>
</dbReference>
<dbReference type="Gene3D" id="1.20.81.30">
    <property type="entry name" value="Type II secretion system (T2SS), domain F"/>
    <property type="match status" value="2"/>
</dbReference>
<dbReference type="Pfam" id="PF00482">
    <property type="entry name" value="T2SSF"/>
    <property type="match status" value="2"/>
</dbReference>
<dbReference type="InterPro" id="IPR003004">
    <property type="entry name" value="GspF/PilC"/>
</dbReference>
<dbReference type="AlphaFoldDB" id="A0A2A2ICI6"/>
<feature type="domain" description="Type II secretion system protein GspF" evidence="8">
    <location>
        <begin position="219"/>
        <end position="341"/>
    </location>
</feature>
<keyword evidence="4 7" id="KW-0812">Transmembrane</keyword>
<dbReference type="InterPro" id="IPR047692">
    <property type="entry name" value="T4P_ComGB"/>
</dbReference>
<reference evidence="9 10" key="1">
    <citation type="submission" date="2017-08" db="EMBL/GenBank/DDBJ databases">
        <title>Virgibacillus indicus sp. nov. and Virgibacillus profoundi sp. nov, two moderately halophilic bacteria isolated from marine sediment by using the Microfluidic Streak Plate.</title>
        <authorList>
            <person name="Xu B."/>
            <person name="Hu B."/>
            <person name="Wang J."/>
            <person name="Zhu Y."/>
            <person name="Huang L."/>
            <person name="Du W."/>
            <person name="Huang Y."/>
        </authorList>
    </citation>
    <scope>NUCLEOTIDE SEQUENCE [LARGE SCALE GENOMIC DNA]</scope>
    <source>
        <strain evidence="9 10">IO3-P3-H5</strain>
    </source>
</reference>
<organism evidence="9 10">
    <name type="scientific">Virgibacillus profundi</name>
    <dbReference type="NCBI Taxonomy" id="2024555"/>
    <lineage>
        <taxon>Bacteria</taxon>
        <taxon>Bacillati</taxon>
        <taxon>Bacillota</taxon>
        <taxon>Bacilli</taxon>
        <taxon>Bacillales</taxon>
        <taxon>Bacillaceae</taxon>
        <taxon>Virgibacillus</taxon>
    </lineage>
</organism>
<keyword evidence="10" id="KW-1185">Reference proteome</keyword>
<keyword evidence="6 7" id="KW-0472">Membrane</keyword>
<dbReference type="EMBL" id="NPOA01000009">
    <property type="protein sequence ID" value="PAV29078.1"/>
    <property type="molecule type" value="Genomic_DNA"/>
</dbReference>
<dbReference type="PANTHER" id="PTHR30012:SF0">
    <property type="entry name" value="TYPE II SECRETION SYSTEM PROTEIN F-RELATED"/>
    <property type="match status" value="1"/>
</dbReference>
<comment type="subcellular location">
    <subcellularLocation>
        <location evidence="1">Cell membrane</location>
        <topology evidence="1">Multi-pass membrane protein</topology>
    </subcellularLocation>
</comment>
<comment type="similarity">
    <text evidence="2">Belongs to the GSP F family.</text>
</comment>
<evidence type="ECO:0000256" key="2">
    <source>
        <dbReference type="ARBA" id="ARBA00005745"/>
    </source>
</evidence>
<evidence type="ECO:0000313" key="10">
    <source>
        <dbReference type="Proteomes" id="UP000218887"/>
    </source>
</evidence>
<evidence type="ECO:0000256" key="5">
    <source>
        <dbReference type="ARBA" id="ARBA00022989"/>
    </source>
</evidence>
<evidence type="ECO:0000256" key="1">
    <source>
        <dbReference type="ARBA" id="ARBA00004651"/>
    </source>
</evidence>
<evidence type="ECO:0000256" key="7">
    <source>
        <dbReference type="SAM" id="Phobius"/>
    </source>
</evidence>
<dbReference type="RefSeq" id="WP_095656169.1">
    <property type="nucleotide sequence ID" value="NZ_NPOA01000009.1"/>
</dbReference>
<keyword evidence="5 7" id="KW-1133">Transmembrane helix</keyword>
<sequence length="349" mass="41090">MVIYLRRLLTIRKEKPANEIQLRFLQRLHRLLANGYPLLSALEIMKWDNQLIRPATRIITCLKNGSTVDHAFEEGLFHHTITSYLYFVRSNGDLEGSIKKCIEMYEHRMNYTKKFQQIARYPLILFVIFSLLLYFIKQSVLPSFAEIFQNTDASATIRISINIIDFLGALGILIIAVTLAGFIMWRFMKHKMDSERQIQLLSTIPIYRKFLRLQTSFLFAMHFNTLLKTGMSFKEILHQMAKQQKLPIIAHYSRLMTAELTKGLHITYLLSQFTLFEKQLAAIFQKNTDTDALEKDLSVYAELLMEEIQRKIIRLFTYIQPVFFLILASFIIFIYITLMWPMFELINTI</sequence>